<gene>
    <name evidence="8" type="ORF">C5O23_09585</name>
</gene>
<dbReference type="Proteomes" id="UP000244905">
    <property type="component" value="Unassembled WGS sequence"/>
</dbReference>
<evidence type="ECO:0000313" key="8">
    <source>
        <dbReference type="EMBL" id="PWB01437.1"/>
    </source>
</evidence>
<keyword evidence="7" id="KW-0653">Protein transport</keyword>
<sequence length="238" mass="26616">MGKVKMKRKSTLIDMTAMSDVTVLLLTFFMLTSTFLQKEPVTVLTPSSVSEQKVPTANLASILVSPEGKIFISIAGDADAETKDTWGSEALRKTILDEAVTLYNKQHPSNQVQLSVAQREAFSKINMFGVPFQVLPQFLSMSQTDQDKFITDMTQKGVGIPINDNKDMEHLNEFQIWMRAIYNSGNENLVKAMKKGEGIAVKADKDTSYDIVHDVLDNLQTLKMNRFSIQTALKTEQD</sequence>
<dbReference type="Pfam" id="PF02472">
    <property type="entry name" value="ExbD"/>
    <property type="match status" value="1"/>
</dbReference>
<comment type="subcellular location">
    <subcellularLocation>
        <location evidence="1">Cell membrane</location>
        <topology evidence="1">Single-pass membrane protein</topology>
    </subcellularLocation>
    <subcellularLocation>
        <location evidence="7">Cell membrane</location>
        <topology evidence="7">Single-pass type II membrane protein</topology>
    </subcellularLocation>
</comment>
<dbReference type="PANTHER" id="PTHR30558:SF3">
    <property type="entry name" value="BIOPOLYMER TRANSPORT PROTEIN EXBD-RELATED"/>
    <property type="match status" value="1"/>
</dbReference>
<dbReference type="GO" id="GO:0015031">
    <property type="term" value="P:protein transport"/>
    <property type="evidence" value="ECO:0007669"/>
    <property type="project" value="UniProtKB-KW"/>
</dbReference>
<keyword evidence="7" id="KW-0813">Transport</keyword>
<keyword evidence="9" id="KW-1185">Reference proteome</keyword>
<keyword evidence="3" id="KW-1003">Cell membrane</keyword>
<evidence type="ECO:0000256" key="6">
    <source>
        <dbReference type="ARBA" id="ARBA00023136"/>
    </source>
</evidence>
<accession>A0A2V1IIS1</accession>
<proteinExistence type="inferred from homology"/>
<dbReference type="RefSeq" id="WP_107032727.1">
    <property type="nucleotide sequence ID" value="NZ_CAJSYL010000012.1"/>
</dbReference>
<dbReference type="EMBL" id="PUEC01000021">
    <property type="protein sequence ID" value="PWB01437.1"/>
    <property type="molecule type" value="Genomic_DNA"/>
</dbReference>
<organism evidence="8 9">
    <name type="scientific">Duncaniella muris</name>
    <dbReference type="NCBI Taxonomy" id="2094150"/>
    <lineage>
        <taxon>Bacteria</taxon>
        <taxon>Pseudomonadati</taxon>
        <taxon>Bacteroidota</taxon>
        <taxon>Bacteroidia</taxon>
        <taxon>Bacteroidales</taxon>
        <taxon>Muribaculaceae</taxon>
        <taxon>Duncaniella</taxon>
    </lineage>
</organism>
<evidence type="ECO:0000256" key="1">
    <source>
        <dbReference type="ARBA" id="ARBA00004162"/>
    </source>
</evidence>
<name>A0A2V1IIS1_9BACT</name>
<dbReference type="GeneID" id="82526590"/>
<dbReference type="AlphaFoldDB" id="A0A2V1IIS1"/>
<evidence type="ECO:0000256" key="5">
    <source>
        <dbReference type="ARBA" id="ARBA00022989"/>
    </source>
</evidence>
<keyword evidence="6" id="KW-0472">Membrane</keyword>
<comment type="caution">
    <text evidence="8">The sequence shown here is derived from an EMBL/GenBank/DDBJ whole genome shotgun (WGS) entry which is preliminary data.</text>
</comment>
<dbReference type="PANTHER" id="PTHR30558">
    <property type="entry name" value="EXBD MEMBRANE COMPONENT OF PMF-DRIVEN MACROMOLECULE IMPORT SYSTEM"/>
    <property type="match status" value="1"/>
</dbReference>
<evidence type="ECO:0000256" key="7">
    <source>
        <dbReference type="RuleBase" id="RU003879"/>
    </source>
</evidence>
<evidence type="ECO:0000313" key="9">
    <source>
        <dbReference type="Proteomes" id="UP000244905"/>
    </source>
</evidence>
<evidence type="ECO:0000256" key="4">
    <source>
        <dbReference type="ARBA" id="ARBA00022692"/>
    </source>
</evidence>
<dbReference type="GO" id="GO:0005886">
    <property type="term" value="C:plasma membrane"/>
    <property type="evidence" value="ECO:0007669"/>
    <property type="project" value="UniProtKB-SubCell"/>
</dbReference>
<protein>
    <submittedName>
        <fullName evidence="8">Biopolymer transporter ExbD</fullName>
    </submittedName>
</protein>
<evidence type="ECO:0000256" key="2">
    <source>
        <dbReference type="ARBA" id="ARBA00005811"/>
    </source>
</evidence>
<comment type="similarity">
    <text evidence="2 7">Belongs to the ExbD/TolR family.</text>
</comment>
<keyword evidence="5" id="KW-1133">Transmembrane helix</keyword>
<evidence type="ECO:0000256" key="3">
    <source>
        <dbReference type="ARBA" id="ARBA00022475"/>
    </source>
</evidence>
<reference evidence="9" key="1">
    <citation type="submission" date="2018-02" db="EMBL/GenBank/DDBJ databases">
        <authorList>
            <person name="Clavel T."/>
            <person name="Strowig T."/>
        </authorList>
    </citation>
    <scope>NUCLEOTIDE SEQUENCE [LARGE SCALE GENOMIC DNA]</scope>
    <source>
        <strain evidence="9">DSM 103720</strain>
    </source>
</reference>
<keyword evidence="4 7" id="KW-0812">Transmembrane</keyword>
<dbReference type="InterPro" id="IPR003400">
    <property type="entry name" value="ExbD"/>
</dbReference>
<dbReference type="GO" id="GO:0022857">
    <property type="term" value="F:transmembrane transporter activity"/>
    <property type="evidence" value="ECO:0007669"/>
    <property type="project" value="InterPro"/>
</dbReference>